<organism evidence="1 2">
    <name type="scientific">Linum trigynum</name>
    <dbReference type="NCBI Taxonomy" id="586398"/>
    <lineage>
        <taxon>Eukaryota</taxon>
        <taxon>Viridiplantae</taxon>
        <taxon>Streptophyta</taxon>
        <taxon>Embryophyta</taxon>
        <taxon>Tracheophyta</taxon>
        <taxon>Spermatophyta</taxon>
        <taxon>Magnoliopsida</taxon>
        <taxon>eudicotyledons</taxon>
        <taxon>Gunneridae</taxon>
        <taxon>Pentapetalae</taxon>
        <taxon>rosids</taxon>
        <taxon>fabids</taxon>
        <taxon>Malpighiales</taxon>
        <taxon>Linaceae</taxon>
        <taxon>Linum</taxon>
    </lineage>
</organism>
<evidence type="ECO:0000313" key="1">
    <source>
        <dbReference type="EMBL" id="CAL1381791.1"/>
    </source>
</evidence>
<accession>A0AAV2E7D1</accession>
<dbReference type="InterPro" id="IPR036397">
    <property type="entry name" value="RNaseH_sf"/>
</dbReference>
<dbReference type="GO" id="GO:0003676">
    <property type="term" value="F:nucleic acid binding"/>
    <property type="evidence" value="ECO:0007669"/>
    <property type="project" value="InterPro"/>
</dbReference>
<dbReference type="PANTHER" id="PTHR37984:SF5">
    <property type="entry name" value="PROTEIN NYNRIN-LIKE"/>
    <property type="match status" value="1"/>
</dbReference>
<name>A0AAV2E7D1_9ROSI</name>
<sequence length="183" mass="21253">MLRAVIKNNIKTWQDVLPHVEFAYNRVVHSTTKHSPFKLMYGFNPLNPLDFTSLPLKEQVNMDGAKKAQFVKTLHEKTRLNIDRRTKQMMKHTNKGRKPRSFEAGDCVWMHIRKDIEGDLHHDRGGAILEDARSLPSSFSRVSYCFVSCQLNRVAHHVAQKALSSRVRLPCISFFMCVCFFNY</sequence>
<proteinExistence type="predicted"/>
<dbReference type="PANTHER" id="PTHR37984">
    <property type="entry name" value="PROTEIN CBG26694"/>
    <property type="match status" value="1"/>
</dbReference>
<dbReference type="Gene3D" id="3.30.420.10">
    <property type="entry name" value="Ribonuclease H-like superfamily/Ribonuclease H"/>
    <property type="match status" value="1"/>
</dbReference>
<dbReference type="EMBL" id="OZ034817">
    <property type="protein sequence ID" value="CAL1381791.1"/>
    <property type="molecule type" value="Genomic_DNA"/>
</dbReference>
<reference evidence="1 2" key="1">
    <citation type="submission" date="2024-04" db="EMBL/GenBank/DDBJ databases">
        <authorList>
            <person name="Fracassetti M."/>
        </authorList>
    </citation>
    <scope>NUCLEOTIDE SEQUENCE [LARGE SCALE GENOMIC DNA]</scope>
</reference>
<dbReference type="Proteomes" id="UP001497516">
    <property type="component" value="Chromosome 4"/>
</dbReference>
<gene>
    <name evidence="1" type="ORF">LTRI10_LOCUS23146</name>
</gene>
<evidence type="ECO:0000313" key="2">
    <source>
        <dbReference type="Proteomes" id="UP001497516"/>
    </source>
</evidence>
<dbReference type="InterPro" id="IPR050951">
    <property type="entry name" value="Retrovirus_Pol_polyprotein"/>
</dbReference>
<evidence type="ECO:0008006" key="3">
    <source>
        <dbReference type="Google" id="ProtNLM"/>
    </source>
</evidence>
<keyword evidence="2" id="KW-1185">Reference proteome</keyword>
<protein>
    <recommendedName>
        <fullName evidence="3">Retrotransposable element Tf2</fullName>
    </recommendedName>
</protein>
<dbReference type="AlphaFoldDB" id="A0AAV2E7D1"/>